<dbReference type="InterPro" id="IPR011583">
    <property type="entry name" value="Chitinase_II/V-like_cat"/>
</dbReference>
<name>A0A024U9I9_9STRA</name>
<feature type="transmembrane region" description="Helical" evidence="5">
    <location>
        <begin position="69"/>
        <end position="89"/>
    </location>
</feature>
<dbReference type="PROSITE" id="PS51910">
    <property type="entry name" value="GH18_2"/>
    <property type="match status" value="1"/>
</dbReference>
<reference evidence="7" key="1">
    <citation type="submission" date="2013-12" db="EMBL/GenBank/DDBJ databases">
        <title>The Genome Sequence of Aphanomyces invadans NJM9701.</title>
        <authorList>
            <consortium name="The Broad Institute Genomics Platform"/>
            <person name="Russ C."/>
            <person name="Tyler B."/>
            <person name="van West P."/>
            <person name="Dieguez-Uribeondo J."/>
            <person name="Young S.K."/>
            <person name="Zeng Q."/>
            <person name="Gargeya S."/>
            <person name="Fitzgerald M."/>
            <person name="Abouelleil A."/>
            <person name="Alvarado L."/>
            <person name="Chapman S.B."/>
            <person name="Gainer-Dewar J."/>
            <person name="Goldberg J."/>
            <person name="Griggs A."/>
            <person name="Gujja S."/>
            <person name="Hansen M."/>
            <person name="Howarth C."/>
            <person name="Imamovic A."/>
            <person name="Ireland A."/>
            <person name="Larimer J."/>
            <person name="McCowan C."/>
            <person name="Murphy C."/>
            <person name="Pearson M."/>
            <person name="Poon T.W."/>
            <person name="Priest M."/>
            <person name="Roberts A."/>
            <person name="Saif S."/>
            <person name="Shea T."/>
            <person name="Sykes S."/>
            <person name="Wortman J."/>
            <person name="Nusbaum C."/>
            <person name="Birren B."/>
        </authorList>
    </citation>
    <scope>NUCLEOTIDE SEQUENCE [LARGE SCALE GENOMIC DNA]</scope>
    <source>
        <strain evidence="7">NJM9701</strain>
    </source>
</reference>
<dbReference type="Gene3D" id="3.20.20.80">
    <property type="entry name" value="Glycosidases"/>
    <property type="match status" value="1"/>
</dbReference>
<dbReference type="SMART" id="SM00636">
    <property type="entry name" value="Glyco_18"/>
    <property type="match status" value="1"/>
</dbReference>
<keyword evidence="2 3" id="KW-0326">Glycosidase</keyword>
<dbReference type="InterPro" id="IPR050314">
    <property type="entry name" value="Glycosyl_Hydrlase_18"/>
</dbReference>
<evidence type="ECO:0000256" key="1">
    <source>
        <dbReference type="ARBA" id="ARBA00022801"/>
    </source>
</evidence>
<comment type="similarity">
    <text evidence="4">Belongs to the glycosyl hydrolase 18 family.</text>
</comment>
<dbReference type="SUPFAM" id="SSF51445">
    <property type="entry name" value="(Trans)glycosidases"/>
    <property type="match status" value="1"/>
</dbReference>
<keyword evidence="5" id="KW-0812">Transmembrane</keyword>
<dbReference type="GO" id="GO:0005576">
    <property type="term" value="C:extracellular region"/>
    <property type="evidence" value="ECO:0007669"/>
    <property type="project" value="TreeGrafter"/>
</dbReference>
<dbReference type="GeneID" id="20082418"/>
<dbReference type="GO" id="GO:0006032">
    <property type="term" value="P:chitin catabolic process"/>
    <property type="evidence" value="ECO:0007669"/>
    <property type="project" value="TreeGrafter"/>
</dbReference>
<organism evidence="7">
    <name type="scientific">Aphanomyces invadans</name>
    <dbReference type="NCBI Taxonomy" id="157072"/>
    <lineage>
        <taxon>Eukaryota</taxon>
        <taxon>Sar</taxon>
        <taxon>Stramenopiles</taxon>
        <taxon>Oomycota</taxon>
        <taxon>Saprolegniomycetes</taxon>
        <taxon>Saprolegniales</taxon>
        <taxon>Verrucalvaceae</taxon>
        <taxon>Aphanomyces</taxon>
    </lineage>
</organism>
<evidence type="ECO:0000256" key="5">
    <source>
        <dbReference type="SAM" id="Phobius"/>
    </source>
</evidence>
<evidence type="ECO:0000256" key="3">
    <source>
        <dbReference type="RuleBase" id="RU000489"/>
    </source>
</evidence>
<keyword evidence="5" id="KW-1133">Transmembrane helix</keyword>
<dbReference type="Pfam" id="PF00704">
    <property type="entry name" value="Glyco_hydro_18"/>
    <property type="match status" value="1"/>
</dbReference>
<feature type="domain" description="GH18" evidence="6">
    <location>
        <begin position="149"/>
        <end position="441"/>
    </location>
</feature>
<evidence type="ECO:0000313" key="7">
    <source>
        <dbReference type="EMBL" id="ETW02904.1"/>
    </source>
</evidence>
<dbReference type="PANTHER" id="PTHR11177:SF317">
    <property type="entry name" value="CHITINASE 12-RELATED"/>
    <property type="match status" value="1"/>
</dbReference>
<evidence type="ECO:0000256" key="4">
    <source>
        <dbReference type="RuleBase" id="RU004453"/>
    </source>
</evidence>
<gene>
    <name evidence="7" type="ORF">H310_05368</name>
</gene>
<dbReference type="GO" id="GO:0008061">
    <property type="term" value="F:chitin binding"/>
    <property type="evidence" value="ECO:0007669"/>
    <property type="project" value="InterPro"/>
</dbReference>
<evidence type="ECO:0000259" key="6">
    <source>
        <dbReference type="PROSITE" id="PS51910"/>
    </source>
</evidence>
<dbReference type="AlphaFoldDB" id="A0A024U9I9"/>
<evidence type="ECO:0000256" key="2">
    <source>
        <dbReference type="ARBA" id="ARBA00023295"/>
    </source>
</evidence>
<dbReference type="GO" id="GO:0004568">
    <property type="term" value="F:chitinase activity"/>
    <property type="evidence" value="ECO:0007669"/>
    <property type="project" value="TreeGrafter"/>
</dbReference>
<sequence>MHLREPVEQLGGNHLDEARSESVICHDELLPWRRASAKQDVPTFDVMHHSSFLRHAIDQPSMVKRGCHWWPLILSAVVVAAGVVIATYFTKTGLFAPSTGDPPNTTAANISANSTKPNATEANVTVVCDSRRMFLDDQNKCQACPEPNKTFSIFWQSHTDGCREFMKTAAFQYVTHVYWGFAVINNKTGAVAQTFQGNDATLLDCVNAMKKKCVQQYASIGGATERANFVALNTPEKIATFGQTAAALVKKFGFDGIDIDDESGNILAGGNWKSNASSHVVSYLLAIRKALDDLDRKPNEPRFGLTWDEFPTSVDSNCNDPNGDYQRCYNPTIGEVVDQVNLMMYNVERGSAYDTLLNVTIPTVWTAAVPPSKLVLGGCVGKPGDEGACAFGASPSLPQLQRYASDGYTKYGGTMLWTGSADYQLNKGTTVEAMGKSSGYGASPPVPSTK</sequence>
<dbReference type="GO" id="GO:0005975">
    <property type="term" value="P:carbohydrate metabolic process"/>
    <property type="evidence" value="ECO:0007669"/>
    <property type="project" value="InterPro"/>
</dbReference>
<dbReference type="OrthoDB" id="73875at2759"/>
<keyword evidence="1 3" id="KW-0378">Hydrolase</keyword>
<dbReference type="InterPro" id="IPR017853">
    <property type="entry name" value="GH"/>
</dbReference>
<dbReference type="RefSeq" id="XP_008868288.1">
    <property type="nucleotide sequence ID" value="XM_008870066.1"/>
</dbReference>
<dbReference type="PROSITE" id="PS01095">
    <property type="entry name" value="GH18_1"/>
    <property type="match status" value="1"/>
</dbReference>
<dbReference type="VEuPathDB" id="FungiDB:H310_05368"/>
<dbReference type="STRING" id="157072.A0A024U9I9"/>
<dbReference type="InterPro" id="IPR001223">
    <property type="entry name" value="Glyco_hydro18_cat"/>
</dbReference>
<keyword evidence="5" id="KW-0472">Membrane</keyword>
<proteinExistence type="inferred from homology"/>
<accession>A0A024U9I9</accession>
<dbReference type="EMBL" id="KI913960">
    <property type="protein sequence ID" value="ETW02904.1"/>
    <property type="molecule type" value="Genomic_DNA"/>
</dbReference>
<protein>
    <recommendedName>
        <fullName evidence="6">GH18 domain-containing protein</fullName>
    </recommendedName>
</protein>
<dbReference type="InterPro" id="IPR001579">
    <property type="entry name" value="Glyco_hydro_18_chit_AS"/>
</dbReference>
<dbReference type="PANTHER" id="PTHR11177">
    <property type="entry name" value="CHITINASE"/>
    <property type="match status" value="1"/>
</dbReference>